<sequence>MKWSNTALVGGAFAVFLGGMAGVAMAQSAADLGKTLTPNGAEKAGNKDGTIPEWTGGITAPPAGYKAGGVYVDPYASDKPLFTITGQNMAQYADKLPEGLKALLKQYPDYKMNVYPTHRSASLPKSVYDETLANATRAKLVDDGNGVEGAKVGVPFPVPKSGVEVVWNHILRWKGKQLERSYGAANPQADGSYTMININEKSKFLYSDTGPEGQTSLYFQQEVTAPARLAGEILLVHETMDQVKEPRNAWTYNPGQRRVRRAPNVAYDNPGTASDGLRTSDQLDVFNGSPDRYEWKLVGKKEMYVPYNAYQLQSDKLTYDQLIKAKHINQDYARYELHRVWVVEGKLKSGTSHIYPRRTFYVDEDSWGILVADQYDSRDQLWRVTEAHGINFYDVQTFWAGLFAVYDLQSGRYTASGFTNQEKPYNFNVNLTAADFSPDSLRRSGVR</sequence>
<reference evidence="2 3" key="1">
    <citation type="submission" date="2017-06" db="EMBL/GenBank/DDBJ databases">
        <title>Complete genome sequence of Nitrospirillum amazonense strain CBAmC, an endophytic nitrogen-fixing and plant growth-promoting bacterium, isolated from sugarcane.</title>
        <authorList>
            <person name="Schwab S."/>
            <person name="dos Santos Teixeira K.R."/>
            <person name="Simoes Araujo J.L."/>
            <person name="Soares Vidal M."/>
            <person name="Borges de Freitas H.R."/>
            <person name="Rivello Crivelaro A.L."/>
            <person name="Bueno de Camargo Nunes A."/>
            <person name="dos Santos C.M."/>
            <person name="Palmeira da Silva Rosa D."/>
            <person name="da Silva Padilha D."/>
            <person name="da Silva E."/>
            <person name="Araujo Terra L."/>
            <person name="Soares Mendes V."/>
            <person name="Farinelli L."/>
            <person name="Magalhaes Cruz L."/>
            <person name="Baldani J.I."/>
        </authorList>
    </citation>
    <scope>NUCLEOTIDE SEQUENCE [LARGE SCALE GENOMIC DNA]</scope>
    <source>
        <strain evidence="2 3">CBAmC</strain>
    </source>
</reference>
<protein>
    <submittedName>
        <fullName evidence="2">Outer membrane lipoprotein-sorting protein</fullName>
    </submittedName>
</protein>
<evidence type="ECO:0000313" key="3">
    <source>
        <dbReference type="Proteomes" id="UP000197153"/>
    </source>
</evidence>
<dbReference type="KEGG" id="nao:Y958_02740"/>
<dbReference type="AlphaFoldDB" id="A0A248JMC7"/>
<dbReference type="RefSeq" id="WP_088870814.1">
    <property type="nucleotide sequence ID" value="NZ_CP022110.1"/>
</dbReference>
<keyword evidence="2" id="KW-0449">Lipoprotein</keyword>
<dbReference type="Gene3D" id="2.50.20.10">
    <property type="entry name" value="Lipoprotein localisation LolA/LolB/LppX"/>
    <property type="match status" value="1"/>
</dbReference>
<organism evidence="2 3">
    <name type="scientific">Nitrospirillum viridazoti CBAmc</name>
    <dbReference type="NCBI Taxonomy" id="1441467"/>
    <lineage>
        <taxon>Bacteria</taxon>
        <taxon>Pseudomonadati</taxon>
        <taxon>Pseudomonadota</taxon>
        <taxon>Alphaproteobacteria</taxon>
        <taxon>Rhodospirillales</taxon>
        <taxon>Azospirillaceae</taxon>
        <taxon>Nitrospirillum</taxon>
        <taxon>Nitrospirillum viridazoti</taxon>
    </lineage>
</organism>
<feature type="signal peptide" evidence="1">
    <location>
        <begin position="1"/>
        <end position="26"/>
    </location>
</feature>
<keyword evidence="1" id="KW-0732">Signal</keyword>
<dbReference type="EMBL" id="CP022110">
    <property type="protein sequence ID" value="ASG19867.1"/>
    <property type="molecule type" value="Genomic_DNA"/>
</dbReference>
<name>A0A248JMC7_9PROT</name>
<evidence type="ECO:0000256" key="1">
    <source>
        <dbReference type="SAM" id="SignalP"/>
    </source>
</evidence>
<proteinExistence type="predicted"/>
<dbReference type="CDD" id="cd16329">
    <property type="entry name" value="LolA_like"/>
    <property type="match status" value="1"/>
</dbReference>
<dbReference type="Pfam" id="PF07044">
    <property type="entry name" value="DUF1329"/>
    <property type="match status" value="1"/>
</dbReference>
<feature type="chain" id="PRO_5012377022" evidence="1">
    <location>
        <begin position="27"/>
        <end position="447"/>
    </location>
</feature>
<accession>A0A248JMC7</accession>
<dbReference type="Proteomes" id="UP000197153">
    <property type="component" value="Chromosome 1"/>
</dbReference>
<dbReference type="InterPro" id="IPR010752">
    <property type="entry name" value="DUF1329"/>
</dbReference>
<keyword evidence="3" id="KW-1185">Reference proteome</keyword>
<gene>
    <name evidence="2" type="ORF">Y958_02740</name>
</gene>
<evidence type="ECO:0000313" key="2">
    <source>
        <dbReference type="EMBL" id="ASG19867.1"/>
    </source>
</evidence>